<dbReference type="CDD" id="cd13560">
    <property type="entry name" value="PBP2_taurine"/>
    <property type="match status" value="1"/>
</dbReference>
<proteinExistence type="inferred from homology"/>
<keyword evidence="7" id="KW-1185">Reference proteome</keyword>
<comment type="subcellular location">
    <subcellularLocation>
        <location evidence="1">Periplasm</location>
    </subcellularLocation>
</comment>
<organism evidence="6 7">
    <name type="scientific">Chitinimonas taiwanensis DSM 18899</name>
    <dbReference type="NCBI Taxonomy" id="1121279"/>
    <lineage>
        <taxon>Bacteria</taxon>
        <taxon>Pseudomonadati</taxon>
        <taxon>Pseudomonadota</taxon>
        <taxon>Betaproteobacteria</taxon>
        <taxon>Neisseriales</taxon>
        <taxon>Chitinibacteraceae</taxon>
        <taxon>Chitinimonas</taxon>
    </lineage>
</organism>
<dbReference type="RefSeq" id="WP_072429143.1">
    <property type="nucleotide sequence ID" value="NZ_FPKR01000010.1"/>
</dbReference>
<name>A0A1K2HLZ9_9NEIS</name>
<dbReference type="Gene3D" id="3.40.190.10">
    <property type="entry name" value="Periplasmic binding protein-like II"/>
    <property type="match status" value="2"/>
</dbReference>
<comment type="similarity">
    <text evidence="2">Belongs to the bacterial solute-binding protein SsuA/TauA family.</text>
</comment>
<evidence type="ECO:0000256" key="1">
    <source>
        <dbReference type="ARBA" id="ARBA00004418"/>
    </source>
</evidence>
<dbReference type="InterPro" id="IPR015168">
    <property type="entry name" value="SsuA/THI5"/>
</dbReference>
<dbReference type="PANTHER" id="PTHR30024:SF47">
    <property type="entry name" value="TAURINE-BINDING PERIPLASMIC PROTEIN"/>
    <property type="match status" value="1"/>
</dbReference>
<dbReference type="EMBL" id="FPKR01000010">
    <property type="protein sequence ID" value="SFZ77848.1"/>
    <property type="molecule type" value="Genomic_DNA"/>
</dbReference>
<dbReference type="Proteomes" id="UP000186513">
    <property type="component" value="Unassembled WGS sequence"/>
</dbReference>
<dbReference type="PANTHER" id="PTHR30024">
    <property type="entry name" value="ALIPHATIC SULFONATES-BINDING PROTEIN-RELATED"/>
    <property type="match status" value="1"/>
</dbReference>
<dbReference type="GO" id="GO:0042918">
    <property type="term" value="P:alkanesulfonate transmembrane transport"/>
    <property type="evidence" value="ECO:0007669"/>
    <property type="project" value="TreeGrafter"/>
</dbReference>
<dbReference type="NCBIfam" id="TIGR01729">
    <property type="entry name" value="taurine_ABC_bnd"/>
    <property type="match status" value="1"/>
</dbReference>
<feature type="domain" description="Solute-binding protein family 3/N-terminal" evidence="5">
    <location>
        <begin position="25"/>
        <end position="242"/>
    </location>
</feature>
<evidence type="ECO:0000256" key="2">
    <source>
        <dbReference type="ARBA" id="ARBA00010742"/>
    </source>
</evidence>
<evidence type="ECO:0000259" key="5">
    <source>
        <dbReference type="SMART" id="SM00062"/>
    </source>
</evidence>
<dbReference type="SUPFAM" id="SSF53850">
    <property type="entry name" value="Periplasmic binding protein-like II"/>
    <property type="match status" value="1"/>
</dbReference>
<dbReference type="GO" id="GO:0042597">
    <property type="term" value="C:periplasmic space"/>
    <property type="evidence" value="ECO:0007669"/>
    <property type="project" value="UniProtKB-SubCell"/>
</dbReference>
<reference evidence="6 7" key="1">
    <citation type="submission" date="2016-11" db="EMBL/GenBank/DDBJ databases">
        <authorList>
            <person name="Jaros S."/>
            <person name="Januszkiewicz K."/>
            <person name="Wedrychowicz H."/>
        </authorList>
    </citation>
    <scope>NUCLEOTIDE SEQUENCE [LARGE SCALE GENOMIC DNA]</scope>
    <source>
        <strain evidence="6 7">DSM 18899</strain>
    </source>
</reference>
<dbReference type="InterPro" id="IPR001638">
    <property type="entry name" value="Solute-binding_3/MltF_N"/>
</dbReference>
<accession>A0A1K2HLZ9</accession>
<keyword evidence="3 4" id="KW-0732">Signal</keyword>
<evidence type="ECO:0000256" key="4">
    <source>
        <dbReference type="SAM" id="SignalP"/>
    </source>
</evidence>
<dbReference type="SMART" id="SM00062">
    <property type="entry name" value="PBPb"/>
    <property type="match status" value="1"/>
</dbReference>
<gene>
    <name evidence="6" type="ORF">SAMN02745887_02645</name>
</gene>
<protein>
    <submittedName>
        <fullName evidence="6">Taurine transport system substrate-binding protein</fullName>
    </submittedName>
</protein>
<dbReference type="Pfam" id="PF09084">
    <property type="entry name" value="NMT1"/>
    <property type="match status" value="1"/>
</dbReference>
<evidence type="ECO:0000313" key="6">
    <source>
        <dbReference type="EMBL" id="SFZ77848.1"/>
    </source>
</evidence>
<evidence type="ECO:0000313" key="7">
    <source>
        <dbReference type="Proteomes" id="UP000186513"/>
    </source>
</evidence>
<dbReference type="AlphaFoldDB" id="A0A1K2HLZ9"/>
<dbReference type="InterPro" id="IPR010068">
    <property type="entry name" value="Peri-bd_TauA"/>
</dbReference>
<dbReference type="OrthoDB" id="286202at2"/>
<evidence type="ECO:0000256" key="3">
    <source>
        <dbReference type="ARBA" id="ARBA00022729"/>
    </source>
</evidence>
<sequence length="333" mass="35455">MLKHIKLLALSSALAVTGLAAQADEVTIAYQTGIDPSKVAQADGLYEKATASKINWRKFESGAEVIAAVASGDVPIGNIGSSPLAAGASRGLPIQTFLVTAVIGDSEALVVRNGAKISKPQDLIGKKVAVPFVSTTHYSLLAALKHWKVDPKQVQIINLRPSEISAAWARGDIDAAYVWEPALGKARASGKVLVSSQQVAKWGAPTYDLWIVRKDFAEKNPQFLTQFAKVTGEAYARYNADPKAYAANPDNVAKIARLTGSDPADVPLLLAGNVYPSLKQQTELLQKPFSKAVSDTAAFLKSQGKVDALQPDYAPYVTNRFVKSALDAQLAAK</sequence>
<dbReference type="STRING" id="1121279.SAMN02745887_02645"/>
<feature type="signal peptide" evidence="4">
    <location>
        <begin position="1"/>
        <end position="23"/>
    </location>
</feature>
<feature type="chain" id="PRO_5012250408" evidence="4">
    <location>
        <begin position="24"/>
        <end position="333"/>
    </location>
</feature>